<accession>A0AAU7C786</accession>
<organism evidence="5">
    <name type="scientific">Singulisphaera sp. Ch08</name>
    <dbReference type="NCBI Taxonomy" id="3120278"/>
    <lineage>
        <taxon>Bacteria</taxon>
        <taxon>Pseudomonadati</taxon>
        <taxon>Planctomycetota</taxon>
        <taxon>Planctomycetia</taxon>
        <taxon>Isosphaerales</taxon>
        <taxon>Isosphaeraceae</taxon>
        <taxon>Singulisphaera</taxon>
    </lineage>
</organism>
<dbReference type="EMBL" id="CP155447">
    <property type="protein sequence ID" value="XBH00990.1"/>
    <property type="molecule type" value="Genomic_DNA"/>
</dbReference>
<evidence type="ECO:0000259" key="4">
    <source>
        <dbReference type="Pfam" id="PF07638"/>
    </source>
</evidence>
<sequence>MILGNARAGDERAQGELVALIYDELRRVAARLMGRERTGHTLSPTAVVHEAVIRLLGEGVFERAEDRGFLYASAARAMREVLIDHARRRAAARRGGGWRRVPLDRVVDYFKEQGLDLEAVHESLDRLAAINERQAQVMTLRYFGGLTVPEVAAAIGVSVVTVERDWRLARAWLGGQLQAGGG</sequence>
<dbReference type="RefSeq" id="WP_406693672.1">
    <property type="nucleotide sequence ID" value="NZ_CP155447.1"/>
</dbReference>
<name>A0AAU7C786_9BACT</name>
<dbReference type="Pfam" id="PF07638">
    <property type="entry name" value="Sigma70_ECF"/>
    <property type="match status" value="1"/>
</dbReference>
<protein>
    <submittedName>
        <fullName evidence="5">ECF-type sigma factor</fullName>
    </submittedName>
</protein>
<dbReference type="CDD" id="cd06171">
    <property type="entry name" value="Sigma70_r4"/>
    <property type="match status" value="1"/>
</dbReference>
<evidence type="ECO:0000256" key="3">
    <source>
        <dbReference type="ARBA" id="ARBA00023163"/>
    </source>
</evidence>
<dbReference type="InterPro" id="IPR013324">
    <property type="entry name" value="RNA_pol_sigma_r3/r4-like"/>
</dbReference>
<keyword evidence="1" id="KW-0805">Transcription regulation</keyword>
<dbReference type="PANTHER" id="PTHR43133:SF39">
    <property type="entry name" value="SIMILAR TO RNA POLYMERASE SIGMA-E FACTOR"/>
    <property type="match status" value="1"/>
</dbReference>
<dbReference type="InterPro" id="IPR039425">
    <property type="entry name" value="RNA_pol_sigma-70-like"/>
</dbReference>
<dbReference type="InterPro" id="IPR011517">
    <property type="entry name" value="RNA_pol_sigma70_ECF-like"/>
</dbReference>
<feature type="domain" description="RNA polymerase sigma-70 ECF-like HTH" evidence="4">
    <location>
        <begin position="2"/>
        <end position="177"/>
    </location>
</feature>
<dbReference type="NCBIfam" id="TIGR02937">
    <property type="entry name" value="sigma70-ECF"/>
    <property type="match status" value="1"/>
</dbReference>
<reference evidence="5" key="1">
    <citation type="submission" date="2024-05" db="EMBL/GenBank/DDBJ databases">
        <title>Planctomycetes of the genus Singulisphaera possess chitinolytic capabilities.</title>
        <authorList>
            <person name="Ivanova A."/>
        </authorList>
    </citation>
    <scope>NUCLEOTIDE SEQUENCE</scope>
    <source>
        <strain evidence="5">Ch08T</strain>
    </source>
</reference>
<keyword evidence="2" id="KW-0731">Sigma factor</keyword>
<evidence type="ECO:0000313" key="5">
    <source>
        <dbReference type="EMBL" id="XBH00990.1"/>
    </source>
</evidence>
<dbReference type="PANTHER" id="PTHR43133">
    <property type="entry name" value="RNA POLYMERASE ECF-TYPE SIGMA FACTO"/>
    <property type="match status" value="1"/>
</dbReference>
<dbReference type="InterPro" id="IPR053812">
    <property type="entry name" value="HTH_Sigma70_ECF-like"/>
</dbReference>
<dbReference type="Gene3D" id="1.10.10.10">
    <property type="entry name" value="Winged helix-like DNA-binding domain superfamily/Winged helix DNA-binding domain"/>
    <property type="match status" value="1"/>
</dbReference>
<evidence type="ECO:0000256" key="2">
    <source>
        <dbReference type="ARBA" id="ARBA00023082"/>
    </source>
</evidence>
<dbReference type="GO" id="GO:0006352">
    <property type="term" value="P:DNA-templated transcription initiation"/>
    <property type="evidence" value="ECO:0007669"/>
    <property type="project" value="InterPro"/>
</dbReference>
<gene>
    <name evidence="5" type="ORF">V5E97_21815</name>
</gene>
<dbReference type="InterPro" id="IPR014284">
    <property type="entry name" value="RNA_pol_sigma-70_dom"/>
</dbReference>
<proteinExistence type="predicted"/>
<dbReference type="SUPFAM" id="SSF88659">
    <property type="entry name" value="Sigma3 and sigma4 domains of RNA polymerase sigma factors"/>
    <property type="match status" value="1"/>
</dbReference>
<dbReference type="InterPro" id="IPR036388">
    <property type="entry name" value="WH-like_DNA-bd_sf"/>
</dbReference>
<dbReference type="NCBIfam" id="TIGR02999">
    <property type="entry name" value="Sig-70_X6"/>
    <property type="match status" value="1"/>
</dbReference>
<dbReference type="GO" id="GO:0016987">
    <property type="term" value="F:sigma factor activity"/>
    <property type="evidence" value="ECO:0007669"/>
    <property type="project" value="UniProtKB-KW"/>
</dbReference>
<dbReference type="AlphaFoldDB" id="A0AAU7C786"/>
<keyword evidence="3" id="KW-0804">Transcription</keyword>
<evidence type="ECO:0000256" key="1">
    <source>
        <dbReference type="ARBA" id="ARBA00023015"/>
    </source>
</evidence>